<dbReference type="Proteomes" id="UP001377168">
    <property type="component" value="Unassembled WGS sequence"/>
</dbReference>
<dbReference type="EMBL" id="JBBKAJ010000022">
    <property type="protein sequence ID" value="MEJ8636904.1"/>
    <property type="molecule type" value="Genomic_DNA"/>
</dbReference>
<sequence length="193" mass="19879">MTPATDTGRNILATDTGQSVLATDTGQNVMAAALVVVLGVIALFPLCGHLVTTAIARRGLRAPTGPGTARTAALWCLTLALGLYVYGVLCCVRLENAYHACMLERYGRPDVPGGPSLVSNHDSLLPVASTCTWSDGYALDVVPSFVNPLIAVLVCGAVVAGAGALGWTRGAGRPRSRAARTSRASTDESGRGE</sequence>
<accession>A0ACC6PZV8</accession>
<reference evidence="1" key="1">
    <citation type="submission" date="2024-03" db="EMBL/GenBank/DDBJ databases">
        <title>Novel Streptomyces species of biotechnological and ecological value are a feature of Machair soil.</title>
        <authorList>
            <person name="Prole J.R."/>
            <person name="Goodfellow M."/>
            <person name="Allenby N."/>
            <person name="Ward A.C."/>
        </authorList>
    </citation>
    <scope>NUCLEOTIDE SEQUENCE</scope>
    <source>
        <strain evidence="1">MS2.AVA.5</strain>
    </source>
</reference>
<gene>
    <name evidence="1" type="ORF">WKI67_26430</name>
</gene>
<comment type="caution">
    <text evidence="1">The sequence shown here is derived from an EMBL/GenBank/DDBJ whole genome shotgun (WGS) entry which is preliminary data.</text>
</comment>
<keyword evidence="2" id="KW-1185">Reference proteome</keyword>
<evidence type="ECO:0000313" key="1">
    <source>
        <dbReference type="EMBL" id="MEJ8636904.1"/>
    </source>
</evidence>
<organism evidence="1 2">
    <name type="scientific">Streptomyces achmelvichensis</name>
    <dbReference type="NCBI Taxonomy" id="3134111"/>
    <lineage>
        <taxon>Bacteria</taxon>
        <taxon>Bacillati</taxon>
        <taxon>Actinomycetota</taxon>
        <taxon>Actinomycetes</taxon>
        <taxon>Kitasatosporales</taxon>
        <taxon>Streptomycetaceae</taxon>
        <taxon>Streptomyces</taxon>
    </lineage>
</organism>
<evidence type="ECO:0000313" key="2">
    <source>
        <dbReference type="Proteomes" id="UP001377168"/>
    </source>
</evidence>
<protein>
    <submittedName>
        <fullName evidence="1">Uncharacterized protein</fullName>
    </submittedName>
</protein>
<proteinExistence type="predicted"/>
<name>A0ACC6PZV8_9ACTN</name>